<accession>A0A0A9B9Z1</accession>
<name>A0A0A9B9Z1_ARUDO</name>
<reference evidence="1" key="2">
    <citation type="journal article" date="2015" name="Data Brief">
        <title>Shoot transcriptome of the giant reed, Arundo donax.</title>
        <authorList>
            <person name="Barrero R.A."/>
            <person name="Guerrero F.D."/>
            <person name="Moolhuijzen P."/>
            <person name="Goolsby J.A."/>
            <person name="Tidwell J."/>
            <person name="Bellgard S.E."/>
            <person name="Bellgard M.I."/>
        </authorList>
    </citation>
    <scope>NUCLEOTIDE SEQUENCE</scope>
    <source>
        <tissue evidence="1">Shoot tissue taken approximately 20 cm above the soil surface</tissue>
    </source>
</reference>
<dbReference type="AlphaFoldDB" id="A0A0A9B9Z1"/>
<proteinExistence type="predicted"/>
<organism evidence="1">
    <name type="scientific">Arundo donax</name>
    <name type="common">Giant reed</name>
    <name type="synonym">Donax arundinaceus</name>
    <dbReference type="NCBI Taxonomy" id="35708"/>
    <lineage>
        <taxon>Eukaryota</taxon>
        <taxon>Viridiplantae</taxon>
        <taxon>Streptophyta</taxon>
        <taxon>Embryophyta</taxon>
        <taxon>Tracheophyta</taxon>
        <taxon>Spermatophyta</taxon>
        <taxon>Magnoliopsida</taxon>
        <taxon>Liliopsida</taxon>
        <taxon>Poales</taxon>
        <taxon>Poaceae</taxon>
        <taxon>PACMAD clade</taxon>
        <taxon>Arundinoideae</taxon>
        <taxon>Arundineae</taxon>
        <taxon>Arundo</taxon>
    </lineage>
</organism>
<protein>
    <submittedName>
        <fullName evidence="1">Uncharacterized protein</fullName>
    </submittedName>
</protein>
<dbReference type="EMBL" id="GBRH01238892">
    <property type="protein sequence ID" value="JAD59003.1"/>
    <property type="molecule type" value="Transcribed_RNA"/>
</dbReference>
<sequence>MNALRDAFSQLSVPLNLTAPYQRLPESDAWLKGKFLKKPLGIVETLSLR</sequence>
<reference evidence="1" key="1">
    <citation type="submission" date="2014-09" db="EMBL/GenBank/DDBJ databases">
        <authorList>
            <person name="Magalhaes I.L.F."/>
            <person name="Oliveira U."/>
            <person name="Santos F.R."/>
            <person name="Vidigal T.H.D.A."/>
            <person name="Brescovit A.D."/>
            <person name="Santos A.J."/>
        </authorList>
    </citation>
    <scope>NUCLEOTIDE SEQUENCE</scope>
    <source>
        <tissue evidence="1">Shoot tissue taken approximately 20 cm above the soil surface</tissue>
    </source>
</reference>
<evidence type="ECO:0000313" key="1">
    <source>
        <dbReference type="EMBL" id="JAD59003.1"/>
    </source>
</evidence>